<reference evidence="3" key="2">
    <citation type="submission" date="2023-04" db="EMBL/GenBank/DDBJ databases">
        <authorList>
            <person name="Walker A."/>
            <person name="Perkins L.E."/>
            <person name="Battisti A."/>
            <person name="Zalucki M.P."/>
            <person name="King G.F."/>
        </authorList>
    </citation>
    <scope>NUCLEOTIDE SEQUENCE</scope>
    <source>
        <strain evidence="3">U-TPTX</strain>
        <tissue evidence="3">True setae</tissue>
    </source>
</reference>
<reference evidence="3" key="1">
    <citation type="journal article" date="2023" name="Proteomics">
        <title>Proteome of urticating setae of Ochrogaster lunifer, a processionary caterpillar of medical and veterinary importance, including primary structures of putative toxins.</title>
        <authorList>
            <person name="Walker A.A."/>
            <person name="Perkins L.E."/>
            <person name="Battisti A."/>
            <person name="Zalucki M.P."/>
            <person name="King G.F."/>
        </authorList>
    </citation>
    <scope>NUCLEOTIDE SEQUENCE</scope>
    <source>
        <strain evidence="3">U-TPTX</strain>
    </source>
</reference>
<proteinExistence type="evidence at transcript level"/>
<protein>
    <submittedName>
        <fullName evidence="3">Setae polypeptide</fullName>
    </submittedName>
</protein>
<name>A0AA49ESM0_OCHLU</name>
<evidence type="ECO:0000313" key="3">
    <source>
        <dbReference type="EMBL" id="WGN96265.1"/>
    </source>
</evidence>
<organism evidence="3">
    <name type="scientific">Ochrogaster lunifer</name>
    <name type="common">Bag-shelter moth</name>
    <dbReference type="NCBI Taxonomy" id="319761"/>
    <lineage>
        <taxon>Eukaryota</taxon>
        <taxon>Metazoa</taxon>
        <taxon>Ecdysozoa</taxon>
        <taxon>Arthropoda</taxon>
        <taxon>Hexapoda</taxon>
        <taxon>Insecta</taxon>
        <taxon>Pterygota</taxon>
        <taxon>Neoptera</taxon>
        <taxon>Endopterygota</taxon>
        <taxon>Lepidoptera</taxon>
        <taxon>Glossata</taxon>
        <taxon>Ditrysia</taxon>
        <taxon>Noctuoidea</taxon>
        <taxon>Notodontidae</taxon>
        <taxon>Thaumetopoeinae</taxon>
        <taxon>Ochrogaster</taxon>
    </lineage>
</organism>
<accession>A0AA49ESM0</accession>
<feature type="signal peptide" evidence="2">
    <location>
        <begin position="1"/>
        <end position="23"/>
    </location>
</feature>
<dbReference type="AlphaFoldDB" id="A0AA49ESM0"/>
<evidence type="ECO:0000256" key="2">
    <source>
        <dbReference type="SAM" id="SignalP"/>
    </source>
</evidence>
<evidence type="ECO:0000256" key="1">
    <source>
        <dbReference type="SAM" id="MobiDB-lite"/>
    </source>
</evidence>
<keyword evidence="2" id="KW-0732">Signal</keyword>
<feature type="region of interest" description="Disordered" evidence="1">
    <location>
        <begin position="28"/>
        <end position="76"/>
    </location>
</feature>
<dbReference type="EMBL" id="OQ876627">
    <property type="protein sequence ID" value="WGN96265.1"/>
    <property type="molecule type" value="mRNA"/>
</dbReference>
<sequence>MNRVLKTILVFGLLVQVFNCVHGRDSVNEEQETVSSDSDPGGSDVDRTARNIITVPDRPCPAGQRRDANKKCRVVY</sequence>
<feature type="compositionally biased region" description="Low complexity" evidence="1">
    <location>
        <begin position="34"/>
        <end position="43"/>
    </location>
</feature>
<feature type="chain" id="PRO_5041453980" evidence="2">
    <location>
        <begin position="24"/>
        <end position="76"/>
    </location>
</feature>